<dbReference type="PROSITE" id="PS51257">
    <property type="entry name" value="PROKAR_LIPOPROTEIN"/>
    <property type="match status" value="1"/>
</dbReference>
<dbReference type="InterPro" id="IPR011047">
    <property type="entry name" value="Quinoprotein_ADH-like_sf"/>
</dbReference>
<sequence>MPSTRRGFLAACAATTFAGCSALADGERDPPITCGPSDYDWPTFGHDPSRTSALGGRDLPPADAPVRRLSHTGTTPNGGGSVDGGPVVDGGVAFVAGDVRVEARDAESGDRLWSFEDVNDGVGTSPALACGALYVSALNRTVALDAATGERLWSADVGVAAFDDTASPTVRDGTLFVPASGVVAALDAETGERRWTAAVDGGVAGVAVGDRAYAAAHTNDGGHLVAITPAGERWWRTDDLGELYTAPVVAGGTVYATSKRGRLSAVATADGSVRWTQRIADGVYAPPAVADGRVFVPAGNGRFARALDVETGEALWRAETGPSTAAPVVLGDEVLVGSANRGIFLLDAATGEARRRIAGDRLGVVGSQPVVAGGRLYYRLATNSDVYVMG</sequence>
<dbReference type="InterPro" id="IPR018391">
    <property type="entry name" value="PQQ_b-propeller_rpt"/>
</dbReference>
<comment type="caution">
    <text evidence="3">The sequence shown here is derived from an EMBL/GenBank/DDBJ whole genome shotgun (WGS) entry which is preliminary data.</text>
</comment>
<evidence type="ECO:0000313" key="3">
    <source>
        <dbReference type="EMBL" id="MFC7316441.1"/>
    </source>
</evidence>
<dbReference type="GeneID" id="79313840"/>
<dbReference type="InterPro" id="IPR006311">
    <property type="entry name" value="TAT_signal"/>
</dbReference>
<feature type="domain" description="Pyrrolo-quinoline quinone repeat" evidence="2">
    <location>
        <begin position="222"/>
        <end position="378"/>
    </location>
</feature>
<proteinExistence type="predicted"/>
<dbReference type="PROSITE" id="PS51318">
    <property type="entry name" value="TAT"/>
    <property type="match status" value="1"/>
</dbReference>
<dbReference type="EMBL" id="JBHTBF010000002">
    <property type="protein sequence ID" value="MFC7316441.1"/>
    <property type="molecule type" value="Genomic_DNA"/>
</dbReference>
<dbReference type="SUPFAM" id="SSF50998">
    <property type="entry name" value="Quinoprotein alcohol dehydrogenase-like"/>
    <property type="match status" value="2"/>
</dbReference>
<dbReference type="Gene3D" id="2.40.128.630">
    <property type="match status" value="1"/>
</dbReference>
<feature type="region of interest" description="Disordered" evidence="1">
    <location>
        <begin position="34"/>
        <end position="86"/>
    </location>
</feature>
<dbReference type="Proteomes" id="UP001596547">
    <property type="component" value="Unassembled WGS sequence"/>
</dbReference>
<keyword evidence="4" id="KW-1185">Reference proteome</keyword>
<evidence type="ECO:0000259" key="2">
    <source>
        <dbReference type="Pfam" id="PF13360"/>
    </source>
</evidence>
<organism evidence="3 4">
    <name type="scientific">Halomarina halobia</name>
    <dbReference type="NCBI Taxonomy" id="3033386"/>
    <lineage>
        <taxon>Archaea</taxon>
        <taxon>Methanobacteriati</taxon>
        <taxon>Methanobacteriota</taxon>
        <taxon>Stenosarchaea group</taxon>
        <taxon>Halobacteria</taxon>
        <taxon>Halobacteriales</taxon>
        <taxon>Natronomonadaceae</taxon>
        <taxon>Halomarina</taxon>
    </lineage>
</organism>
<dbReference type="Gene3D" id="2.130.10.10">
    <property type="entry name" value="YVTN repeat-like/Quinoprotein amine dehydrogenase"/>
    <property type="match status" value="1"/>
</dbReference>
<accession>A0ABD6A778</accession>
<dbReference type="PANTHER" id="PTHR34512:SF30">
    <property type="entry name" value="OUTER MEMBRANE PROTEIN ASSEMBLY FACTOR BAMB"/>
    <property type="match status" value="1"/>
</dbReference>
<feature type="domain" description="Pyrrolo-quinoline quinone repeat" evidence="2">
    <location>
        <begin position="81"/>
        <end position="201"/>
    </location>
</feature>
<dbReference type="InterPro" id="IPR015943">
    <property type="entry name" value="WD40/YVTN_repeat-like_dom_sf"/>
</dbReference>
<name>A0ABD6A778_9EURY</name>
<reference evidence="3 4" key="1">
    <citation type="journal article" date="2019" name="Int. J. Syst. Evol. Microbiol.">
        <title>The Global Catalogue of Microorganisms (GCM) 10K type strain sequencing project: providing services to taxonomists for standard genome sequencing and annotation.</title>
        <authorList>
            <consortium name="The Broad Institute Genomics Platform"/>
            <consortium name="The Broad Institute Genome Sequencing Center for Infectious Disease"/>
            <person name="Wu L."/>
            <person name="Ma J."/>
        </authorList>
    </citation>
    <scope>NUCLEOTIDE SEQUENCE [LARGE SCALE GENOMIC DNA]</scope>
    <source>
        <strain evidence="3 4">PSR21</strain>
    </source>
</reference>
<dbReference type="AlphaFoldDB" id="A0ABD6A778"/>
<gene>
    <name evidence="3" type="ORF">ACFQPE_06470</name>
</gene>
<dbReference type="Pfam" id="PF13360">
    <property type="entry name" value="PQQ_2"/>
    <property type="match status" value="2"/>
</dbReference>
<dbReference type="RefSeq" id="WP_276304300.1">
    <property type="nucleotide sequence ID" value="NZ_CP119992.1"/>
</dbReference>
<dbReference type="SMART" id="SM00564">
    <property type="entry name" value="PQQ"/>
    <property type="match status" value="7"/>
</dbReference>
<dbReference type="InterPro" id="IPR002372">
    <property type="entry name" value="PQQ_rpt_dom"/>
</dbReference>
<evidence type="ECO:0000256" key="1">
    <source>
        <dbReference type="SAM" id="MobiDB-lite"/>
    </source>
</evidence>
<evidence type="ECO:0000313" key="4">
    <source>
        <dbReference type="Proteomes" id="UP001596547"/>
    </source>
</evidence>
<dbReference type="PANTHER" id="PTHR34512">
    <property type="entry name" value="CELL SURFACE PROTEIN"/>
    <property type="match status" value="1"/>
</dbReference>
<protein>
    <submittedName>
        <fullName evidence="3">PQQ-binding-like beta-propeller repeat protein</fullName>
    </submittedName>
</protein>